<dbReference type="Pfam" id="PF13410">
    <property type="entry name" value="GST_C_2"/>
    <property type="match status" value="1"/>
</dbReference>
<evidence type="ECO:0000313" key="11">
    <source>
        <dbReference type="Proteomes" id="UP001346149"/>
    </source>
</evidence>
<dbReference type="Pfam" id="PF02798">
    <property type="entry name" value="GST_N"/>
    <property type="match status" value="1"/>
</dbReference>
<comment type="caution">
    <text evidence="10">The sequence shown here is derived from an EMBL/GenBank/DDBJ whole genome shotgun (WGS) entry which is preliminary data.</text>
</comment>
<comment type="function">
    <text evidence="7">Is involved in the conjugation of reduced glutathione to a wide number of exogenous and endogenous hydrophobic electrophiles.</text>
</comment>
<comment type="catalytic activity">
    <reaction evidence="6 7">
        <text>RX + glutathione = an S-substituted glutathione + a halide anion + H(+)</text>
        <dbReference type="Rhea" id="RHEA:16437"/>
        <dbReference type="ChEBI" id="CHEBI:15378"/>
        <dbReference type="ChEBI" id="CHEBI:16042"/>
        <dbReference type="ChEBI" id="CHEBI:17792"/>
        <dbReference type="ChEBI" id="CHEBI:57925"/>
        <dbReference type="ChEBI" id="CHEBI:90779"/>
        <dbReference type="EC" id="2.5.1.18"/>
    </reaction>
</comment>
<dbReference type="PROSITE" id="PS50404">
    <property type="entry name" value="GST_NTER"/>
    <property type="match status" value="1"/>
</dbReference>
<keyword evidence="2 7" id="KW-0963">Cytoplasm</keyword>
<dbReference type="FunFam" id="1.20.1050.10:FF:000018">
    <property type="entry name" value="Glutathione S-transferase U20"/>
    <property type="match status" value="1"/>
</dbReference>
<comment type="subcellular location">
    <subcellularLocation>
        <location evidence="1 7">Cytoplasm</location>
        <location evidence="1 7">Cytosol</location>
    </subcellularLocation>
</comment>
<dbReference type="GO" id="GO:0006749">
    <property type="term" value="P:glutathione metabolic process"/>
    <property type="evidence" value="ECO:0007669"/>
    <property type="project" value="InterPro"/>
</dbReference>
<dbReference type="GO" id="GO:0004364">
    <property type="term" value="F:glutathione transferase activity"/>
    <property type="evidence" value="ECO:0007669"/>
    <property type="project" value="UniProtKB-UniRule"/>
</dbReference>
<evidence type="ECO:0000256" key="3">
    <source>
        <dbReference type="ARBA" id="ARBA00022575"/>
    </source>
</evidence>
<dbReference type="GO" id="GO:0009407">
    <property type="term" value="P:toxin catabolic process"/>
    <property type="evidence" value="ECO:0007669"/>
    <property type="project" value="UniProtKB-ARBA"/>
</dbReference>
<proteinExistence type="inferred from homology"/>
<dbReference type="GO" id="GO:0005829">
    <property type="term" value="C:cytosol"/>
    <property type="evidence" value="ECO:0007669"/>
    <property type="project" value="UniProtKB-SubCell"/>
</dbReference>
<reference evidence="10 11" key="1">
    <citation type="journal article" date="2023" name="Hortic Res">
        <title>Pangenome of water caltrop reveals structural variations and asymmetric subgenome divergence after allopolyploidization.</title>
        <authorList>
            <person name="Zhang X."/>
            <person name="Chen Y."/>
            <person name="Wang L."/>
            <person name="Yuan Y."/>
            <person name="Fang M."/>
            <person name="Shi L."/>
            <person name="Lu R."/>
            <person name="Comes H.P."/>
            <person name="Ma Y."/>
            <person name="Chen Y."/>
            <person name="Huang G."/>
            <person name="Zhou Y."/>
            <person name="Zheng Z."/>
            <person name="Qiu Y."/>
        </authorList>
    </citation>
    <scope>NUCLEOTIDE SEQUENCE [LARGE SCALE GENOMIC DNA]</scope>
    <source>
        <strain evidence="10">F231</strain>
    </source>
</reference>
<evidence type="ECO:0000259" key="9">
    <source>
        <dbReference type="PROSITE" id="PS50405"/>
    </source>
</evidence>
<comment type="similarity">
    <text evidence="5">Belongs to the GST superfamily. Tau family.</text>
</comment>
<dbReference type="EC" id="2.5.1.18" evidence="7"/>
<name>A0AAN7M118_TRANT</name>
<organism evidence="10 11">
    <name type="scientific">Trapa natans</name>
    <name type="common">Water chestnut</name>
    <dbReference type="NCBI Taxonomy" id="22666"/>
    <lineage>
        <taxon>Eukaryota</taxon>
        <taxon>Viridiplantae</taxon>
        <taxon>Streptophyta</taxon>
        <taxon>Embryophyta</taxon>
        <taxon>Tracheophyta</taxon>
        <taxon>Spermatophyta</taxon>
        <taxon>Magnoliopsida</taxon>
        <taxon>eudicotyledons</taxon>
        <taxon>Gunneridae</taxon>
        <taxon>Pentapetalae</taxon>
        <taxon>rosids</taxon>
        <taxon>malvids</taxon>
        <taxon>Myrtales</taxon>
        <taxon>Lythraceae</taxon>
        <taxon>Trapa</taxon>
    </lineage>
</organism>
<dbReference type="InterPro" id="IPR045074">
    <property type="entry name" value="GST_C_Tau"/>
</dbReference>
<dbReference type="SUPFAM" id="SSF47616">
    <property type="entry name" value="GST C-terminal domain-like"/>
    <property type="match status" value="1"/>
</dbReference>
<dbReference type="InterPro" id="IPR036249">
    <property type="entry name" value="Thioredoxin-like_sf"/>
</dbReference>
<accession>A0AAN7M118</accession>
<evidence type="ECO:0000259" key="8">
    <source>
        <dbReference type="PROSITE" id="PS50404"/>
    </source>
</evidence>
<evidence type="ECO:0000256" key="5">
    <source>
        <dbReference type="ARBA" id="ARBA00025743"/>
    </source>
</evidence>
<feature type="domain" description="GST N-terminal" evidence="8">
    <location>
        <begin position="4"/>
        <end position="83"/>
    </location>
</feature>
<sequence length="220" mass="25346">MSEKEVVLLSFWPSPYGMRLMIALAEKGVDYEYREEDLRNKSHLLLKSNPIHKKIPVLIHNGKPICESVIALQYVDEVWPGESPLLPSDPHERARARFWTDFIDKKIADLGRKMWVTKGEELESAKKELVECFKLLEAELGDKPYFGGQSFGFLDVVLVPSYSWFYAYETCGSFSIEAECPKLVSWAKRCLERESVGKSLPDPEKVYGYVLHLKKMFGFE</sequence>
<keyword evidence="3" id="KW-0216">Detoxification</keyword>
<dbReference type="PANTHER" id="PTHR11260">
    <property type="entry name" value="GLUTATHIONE S-TRANSFERASE, GST, SUPERFAMILY, GST DOMAIN CONTAINING"/>
    <property type="match status" value="1"/>
</dbReference>
<dbReference type="InterPro" id="IPR040079">
    <property type="entry name" value="Glutathione_S-Trfase"/>
</dbReference>
<keyword evidence="11" id="KW-1185">Reference proteome</keyword>
<dbReference type="CDD" id="cd03185">
    <property type="entry name" value="GST_C_Tau"/>
    <property type="match status" value="1"/>
</dbReference>
<feature type="domain" description="GST C-terminal" evidence="9">
    <location>
        <begin position="89"/>
        <end position="217"/>
    </location>
</feature>
<dbReference type="EMBL" id="JAXQNO010000006">
    <property type="protein sequence ID" value="KAK4796047.1"/>
    <property type="molecule type" value="Genomic_DNA"/>
</dbReference>
<evidence type="ECO:0000313" key="10">
    <source>
        <dbReference type="EMBL" id="KAK4796047.1"/>
    </source>
</evidence>
<evidence type="ECO:0000256" key="6">
    <source>
        <dbReference type="ARBA" id="ARBA00047960"/>
    </source>
</evidence>
<dbReference type="InterPro" id="IPR010987">
    <property type="entry name" value="Glutathione-S-Trfase_C-like"/>
</dbReference>
<gene>
    <name evidence="10" type="ORF">SAY86_028373</name>
</gene>
<dbReference type="FunFam" id="3.40.30.10:FF:000014">
    <property type="entry name" value="Tau class glutathione S-transferase"/>
    <property type="match status" value="1"/>
</dbReference>
<dbReference type="PANTHER" id="PTHR11260:SF781">
    <property type="entry name" value="GLUTATHIONE S-TRANSFERASE U19"/>
    <property type="match status" value="1"/>
</dbReference>
<dbReference type="InterPro" id="IPR004045">
    <property type="entry name" value="Glutathione_S-Trfase_N"/>
</dbReference>
<dbReference type="PROSITE" id="PS50405">
    <property type="entry name" value="GST_CTER"/>
    <property type="match status" value="1"/>
</dbReference>
<dbReference type="Gene3D" id="1.20.1050.10">
    <property type="match status" value="1"/>
</dbReference>
<evidence type="ECO:0000256" key="2">
    <source>
        <dbReference type="ARBA" id="ARBA00022490"/>
    </source>
</evidence>
<keyword evidence="4 7" id="KW-0808">Transferase</keyword>
<dbReference type="Gene3D" id="3.40.30.10">
    <property type="entry name" value="Glutaredoxin"/>
    <property type="match status" value="1"/>
</dbReference>
<dbReference type="SFLD" id="SFLDG01152">
    <property type="entry name" value="Main.3:_Omega-_and_Tau-like"/>
    <property type="match status" value="1"/>
</dbReference>
<dbReference type="InterPro" id="IPR045073">
    <property type="entry name" value="Omega/Tau-like"/>
</dbReference>
<dbReference type="InterPro" id="IPR036282">
    <property type="entry name" value="Glutathione-S-Trfase_C_sf"/>
</dbReference>
<dbReference type="SFLD" id="SFLDG00358">
    <property type="entry name" value="Main_(cytGST)"/>
    <property type="match status" value="1"/>
</dbReference>
<dbReference type="SFLD" id="SFLDS00019">
    <property type="entry name" value="Glutathione_Transferase_(cytos"/>
    <property type="match status" value="1"/>
</dbReference>
<evidence type="ECO:0000256" key="1">
    <source>
        <dbReference type="ARBA" id="ARBA00004514"/>
    </source>
</evidence>
<dbReference type="Proteomes" id="UP001346149">
    <property type="component" value="Unassembled WGS sequence"/>
</dbReference>
<protein>
    <recommendedName>
        <fullName evidence="7">Glutathione S-transferase</fullName>
        <ecNumber evidence="7">2.5.1.18</ecNumber>
    </recommendedName>
</protein>
<dbReference type="SUPFAM" id="SSF52833">
    <property type="entry name" value="Thioredoxin-like"/>
    <property type="match status" value="1"/>
</dbReference>
<evidence type="ECO:0000256" key="7">
    <source>
        <dbReference type="RuleBase" id="RU369102"/>
    </source>
</evidence>
<dbReference type="CDD" id="cd03058">
    <property type="entry name" value="GST_N_Tau"/>
    <property type="match status" value="1"/>
</dbReference>
<dbReference type="AlphaFoldDB" id="A0AAN7M118"/>
<evidence type="ECO:0000256" key="4">
    <source>
        <dbReference type="ARBA" id="ARBA00022679"/>
    </source>
</evidence>